<dbReference type="AlphaFoldDB" id="A0A7Y9X4Z5"/>
<dbReference type="InterPro" id="IPR028098">
    <property type="entry name" value="Glyco_trans_4-like_N"/>
</dbReference>
<dbReference type="CDD" id="cd03801">
    <property type="entry name" value="GT4_PimA-like"/>
    <property type="match status" value="1"/>
</dbReference>
<keyword evidence="1" id="KW-0328">Glycosyltransferase</keyword>
<keyword evidence="2 5" id="KW-0808">Transferase</keyword>
<dbReference type="GO" id="GO:1901137">
    <property type="term" value="P:carbohydrate derivative biosynthetic process"/>
    <property type="evidence" value="ECO:0007669"/>
    <property type="project" value="UniProtKB-ARBA"/>
</dbReference>
<gene>
    <name evidence="5" type="ORF">HNR22_005001</name>
</gene>
<dbReference type="PANTHER" id="PTHR45947:SF3">
    <property type="entry name" value="SULFOQUINOVOSYL TRANSFERASE SQD2"/>
    <property type="match status" value="1"/>
</dbReference>
<evidence type="ECO:0000259" key="4">
    <source>
        <dbReference type="Pfam" id="PF13439"/>
    </source>
</evidence>
<evidence type="ECO:0000256" key="1">
    <source>
        <dbReference type="ARBA" id="ARBA00022676"/>
    </source>
</evidence>
<feature type="domain" description="Glycosyltransferase subfamily 4-like N-terminal" evidence="4">
    <location>
        <begin position="92"/>
        <end position="197"/>
    </location>
</feature>
<dbReference type="InterPro" id="IPR050194">
    <property type="entry name" value="Glycosyltransferase_grp1"/>
</dbReference>
<dbReference type="Pfam" id="PF13439">
    <property type="entry name" value="Glyco_transf_4"/>
    <property type="match status" value="1"/>
</dbReference>
<evidence type="ECO:0000313" key="5">
    <source>
        <dbReference type="EMBL" id="NYH45274.1"/>
    </source>
</evidence>
<proteinExistence type="predicted"/>
<evidence type="ECO:0000313" key="6">
    <source>
        <dbReference type="Proteomes" id="UP000523545"/>
    </source>
</evidence>
<evidence type="ECO:0000256" key="2">
    <source>
        <dbReference type="ARBA" id="ARBA00022679"/>
    </source>
</evidence>
<dbReference type="SUPFAM" id="SSF53756">
    <property type="entry name" value="UDP-Glycosyltransferase/glycogen phosphorylase"/>
    <property type="match status" value="1"/>
</dbReference>
<feature type="compositionally biased region" description="Polar residues" evidence="3">
    <location>
        <begin position="1"/>
        <end position="10"/>
    </location>
</feature>
<dbReference type="Gene3D" id="3.40.50.2000">
    <property type="entry name" value="Glycogen Phosphorylase B"/>
    <property type="match status" value="2"/>
</dbReference>
<reference evidence="5 6" key="1">
    <citation type="submission" date="2020-07" db="EMBL/GenBank/DDBJ databases">
        <title>Sequencing the genomes of 1000 actinobacteria strains.</title>
        <authorList>
            <person name="Klenk H.-P."/>
        </authorList>
    </citation>
    <scope>NUCLEOTIDE SEQUENCE [LARGE SCALE GENOMIC DNA]</scope>
    <source>
        <strain evidence="5 6">DSM 45876</strain>
    </source>
</reference>
<dbReference type="Pfam" id="PF13692">
    <property type="entry name" value="Glyco_trans_1_4"/>
    <property type="match status" value="1"/>
</dbReference>
<dbReference type="Proteomes" id="UP000523545">
    <property type="component" value="Unassembled WGS sequence"/>
</dbReference>
<comment type="caution">
    <text evidence="5">The sequence shown here is derived from an EMBL/GenBank/DDBJ whole genome shotgun (WGS) entry which is preliminary data.</text>
</comment>
<keyword evidence="6" id="KW-1185">Reference proteome</keyword>
<protein>
    <submittedName>
        <fullName evidence="5">Glycosyltransferase involved in cell wall biosynthesis</fullName>
    </submittedName>
</protein>
<name>A0A7Y9X4Z5_9ACTN</name>
<dbReference type="EMBL" id="JACCHK010000001">
    <property type="protein sequence ID" value="NYH45274.1"/>
    <property type="molecule type" value="Genomic_DNA"/>
</dbReference>
<evidence type="ECO:0000256" key="3">
    <source>
        <dbReference type="SAM" id="MobiDB-lite"/>
    </source>
</evidence>
<organism evidence="5 6">
    <name type="scientific">Micromonospora jinlongensis</name>
    <dbReference type="NCBI Taxonomy" id="1287877"/>
    <lineage>
        <taxon>Bacteria</taxon>
        <taxon>Bacillati</taxon>
        <taxon>Actinomycetota</taxon>
        <taxon>Actinomycetes</taxon>
        <taxon>Micromonosporales</taxon>
        <taxon>Micromonosporaceae</taxon>
        <taxon>Micromonospora</taxon>
    </lineage>
</organism>
<sequence>MSGMLNQRSVRGTGPRAGGDTALGTAVNDAETAGYAISQPAVLHVTQAFGAGVATAMAQYAASLPELKHEALVSARDEVVSSQIMDPFAQVTILDNLGQLARRYRRLESTSEVIHCHSSWAGVAVRTAERPSGARIVYSPHALAYSAKRWYEVRSWTRAIEWALRGRADAYGAVSSHEADQLKRLGIPGSKITIVRHFLPVPEQVEPRTPDSVVTVGRVCTQKNPAFFAEAAKRLAGTVGPDGRPLRFFWIGAGDEKYTRLLQESGVTVTGWMDRDALMRFIKERAVVLVHGAHYEAGAPLALLEAMSVGVPVVARRIPSVADISSIPLVEDARQAATAVQDLLATGGLDQLAEACRREVRERFSLAAQRSALAELYRLSTR</sequence>
<accession>A0A7Y9X4Z5</accession>
<dbReference type="PANTHER" id="PTHR45947">
    <property type="entry name" value="SULFOQUINOVOSYL TRANSFERASE SQD2"/>
    <property type="match status" value="1"/>
</dbReference>
<feature type="region of interest" description="Disordered" evidence="3">
    <location>
        <begin position="1"/>
        <end position="23"/>
    </location>
</feature>
<dbReference type="GO" id="GO:0016757">
    <property type="term" value="F:glycosyltransferase activity"/>
    <property type="evidence" value="ECO:0007669"/>
    <property type="project" value="UniProtKB-KW"/>
</dbReference>